<dbReference type="GO" id="GO:0016887">
    <property type="term" value="F:ATP hydrolysis activity"/>
    <property type="evidence" value="ECO:0007669"/>
    <property type="project" value="InterPro"/>
</dbReference>
<dbReference type="PROSITE" id="PS50893">
    <property type="entry name" value="ABC_TRANSPORTER_2"/>
    <property type="match status" value="1"/>
</dbReference>
<dbReference type="InterPro" id="IPR003439">
    <property type="entry name" value="ABC_transporter-like_ATP-bd"/>
</dbReference>
<proteinExistence type="inferred from homology"/>
<comment type="similarity">
    <text evidence="1">Belongs to the ABC transporter superfamily.</text>
</comment>
<keyword evidence="3" id="KW-0547">Nucleotide-binding</keyword>
<dbReference type="GO" id="GO:0015807">
    <property type="term" value="P:L-amino acid transport"/>
    <property type="evidence" value="ECO:0007669"/>
    <property type="project" value="TreeGrafter"/>
</dbReference>
<evidence type="ECO:0000256" key="5">
    <source>
        <dbReference type="ARBA" id="ARBA00022970"/>
    </source>
</evidence>
<dbReference type="Pfam" id="PF00005">
    <property type="entry name" value="ABC_tran"/>
    <property type="match status" value="1"/>
</dbReference>
<dbReference type="EMBL" id="AATP01000011">
    <property type="protein sequence ID" value="EAU39855.1"/>
    <property type="molecule type" value="Genomic_DNA"/>
</dbReference>
<keyword evidence="5" id="KW-0029">Amino-acid transport</keyword>
<dbReference type="PANTHER" id="PTHR43820">
    <property type="entry name" value="HIGH-AFFINITY BRANCHED-CHAIN AMINO ACID TRANSPORT ATP-BINDING PROTEIN LIVF"/>
    <property type="match status" value="1"/>
</dbReference>
<keyword evidence="2" id="KW-0813">Transport</keyword>
<evidence type="ECO:0000256" key="1">
    <source>
        <dbReference type="ARBA" id="ARBA00005417"/>
    </source>
</evidence>
<feature type="domain" description="ABC transporter" evidence="6">
    <location>
        <begin position="16"/>
        <end position="245"/>
    </location>
</feature>
<dbReference type="HOGENOM" id="CLU_000604_1_2_5"/>
<dbReference type="InterPro" id="IPR027417">
    <property type="entry name" value="P-loop_NTPase"/>
</dbReference>
<dbReference type="Gene3D" id="3.40.50.300">
    <property type="entry name" value="P-loop containing nucleotide triphosphate hydrolases"/>
    <property type="match status" value="1"/>
</dbReference>
<comment type="caution">
    <text evidence="7">The sequence shown here is derived from an EMBL/GenBank/DDBJ whole genome shotgun (WGS) entry which is preliminary data.</text>
</comment>
<dbReference type="Proteomes" id="UP000004310">
    <property type="component" value="Unassembled WGS sequence"/>
</dbReference>
<gene>
    <name evidence="7" type="ORF">FP2506_17304</name>
</gene>
<organism evidence="7 8">
    <name type="scientific">Fulvimarina pelagi HTCC2506</name>
    <dbReference type="NCBI Taxonomy" id="314231"/>
    <lineage>
        <taxon>Bacteria</taxon>
        <taxon>Pseudomonadati</taxon>
        <taxon>Pseudomonadota</taxon>
        <taxon>Alphaproteobacteria</taxon>
        <taxon>Hyphomicrobiales</taxon>
        <taxon>Aurantimonadaceae</taxon>
        <taxon>Fulvimarina</taxon>
    </lineage>
</organism>
<dbReference type="CDD" id="cd03224">
    <property type="entry name" value="ABC_TM1139_LivF_branched"/>
    <property type="match status" value="1"/>
</dbReference>
<dbReference type="STRING" id="217511.GCA_001463845_01761"/>
<keyword evidence="4" id="KW-0067">ATP-binding</keyword>
<evidence type="ECO:0000256" key="2">
    <source>
        <dbReference type="ARBA" id="ARBA00022448"/>
    </source>
</evidence>
<accession>Q0FY87</accession>
<evidence type="ECO:0000313" key="8">
    <source>
        <dbReference type="Proteomes" id="UP000004310"/>
    </source>
</evidence>
<dbReference type="NCBIfam" id="TIGR03410">
    <property type="entry name" value="urea_trans_UrtE"/>
    <property type="match status" value="1"/>
</dbReference>
<dbReference type="SMART" id="SM00382">
    <property type="entry name" value="AAA"/>
    <property type="match status" value="1"/>
</dbReference>
<protein>
    <submittedName>
        <fullName evidence="7">ABC transporter, nucleotide binding/ATPase protein</fullName>
    </submittedName>
</protein>
<dbReference type="InterPro" id="IPR017780">
    <property type="entry name" value="ABC_transptr_urea_ATP-bd_UrtE"/>
</dbReference>
<evidence type="ECO:0000259" key="6">
    <source>
        <dbReference type="PROSITE" id="PS50893"/>
    </source>
</evidence>
<evidence type="ECO:0000256" key="3">
    <source>
        <dbReference type="ARBA" id="ARBA00022741"/>
    </source>
</evidence>
<keyword evidence="8" id="KW-1185">Reference proteome</keyword>
<dbReference type="RefSeq" id="WP_007068575.1">
    <property type="nucleotide sequence ID" value="NZ_DS022272.1"/>
</dbReference>
<dbReference type="GO" id="GO:0005524">
    <property type="term" value="F:ATP binding"/>
    <property type="evidence" value="ECO:0007669"/>
    <property type="project" value="UniProtKB-KW"/>
</dbReference>
<sequence>MSALARDRLKEPDIVLEARNLYSYYGKSVVLQDLNFDLEPGSMLAVLGRNGVGKTTLLRTIMGLTDRTKGDLFFSGEPLGDRRTDERAMMGIGYVPQGREVVPRFTVAENLKMGTFARKDGKRAIPDKVFDLFPILKEFSERRGGDLSGGQQQQLAIGRALAMNPKMLLLDEPTEGIQPNIVQEIEEVIQTLNVEHGLTIVLVEQNIDFARRACDRFLVMDKGQVVVSGRGEDLNDEIANKHLTF</sequence>
<dbReference type="InterPro" id="IPR003593">
    <property type="entry name" value="AAA+_ATPase"/>
</dbReference>
<dbReference type="eggNOG" id="COG0410">
    <property type="taxonomic scope" value="Bacteria"/>
</dbReference>
<dbReference type="AlphaFoldDB" id="Q0FY87"/>
<reference evidence="7 8" key="1">
    <citation type="journal article" date="2010" name="J. Bacteriol.">
        <title>Genome sequence of Fulvimarina pelagi HTCC2506T, a Mn(II)-oxidizing alphaproteobacterium possessing an aerobic anoxygenic photosynthetic gene cluster and Xanthorhodopsin.</title>
        <authorList>
            <person name="Kang I."/>
            <person name="Oh H.M."/>
            <person name="Lim S.I."/>
            <person name="Ferriera S."/>
            <person name="Giovannoni S.J."/>
            <person name="Cho J.C."/>
        </authorList>
    </citation>
    <scope>NUCLEOTIDE SEQUENCE [LARGE SCALE GENOMIC DNA]</scope>
    <source>
        <strain evidence="7 8">HTCC2506</strain>
    </source>
</reference>
<dbReference type="GO" id="GO:0015658">
    <property type="term" value="F:branched-chain amino acid transmembrane transporter activity"/>
    <property type="evidence" value="ECO:0007669"/>
    <property type="project" value="TreeGrafter"/>
</dbReference>
<name>Q0FY87_9HYPH</name>
<dbReference type="SUPFAM" id="SSF52540">
    <property type="entry name" value="P-loop containing nucleoside triphosphate hydrolases"/>
    <property type="match status" value="1"/>
</dbReference>
<evidence type="ECO:0000256" key="4">
    <source>
        <dbReference type="ARBA" id="ARBA00022840"/>
    </source>
</evidence>
<evidence type="ECO:0000313" key="7">
    <source>
        <dbReference type="EMBL" id="EAU39855.1"/>
    </source>
</evidence>
<dbReference type="PANTHER" id="PTHR43820:SF5">
    <property type="entry name" value="HIGH-AFFINITY BRANCHED-CHAIN AMINO ACID TRANSPORT ATP-BINDING PROTEIN"/>
    <property type="match status" value="1"/>
</dbReference>
<dbReference type="InterPro" id="IPR052156">
    <property type="entry name" value="BCAA_Transport_ATP-bd_LivF"/>
</dbReference>